<dbReference type="KEGG" id="drc:G0Q07_01215"/>
<sequence length="112" mass="12957">MKVFTICGDGSPARQQVLPTFANDEVSAEENIDDIIACWPEVSSYWIMRVSDQPIKLKKYRIEILVTHPTRTRTMSLIVNMEEPGEAKDIFEAFSEDWKYIKSFEILKVTLI</sequence>
<protein>
    <submittedName>
        <fullName evidence="1">Uncharacterized protein</fullName>
    </submittedName>
</protein>
<proteinExistence type="predicted"/>
<accession>A0A6C0RB84</accession>
<dbReference type="Proteomes" id="UP000474630">
    <property type="component" value="Chromosome"/>
</dbReference>
<dbReference type="EMBL" id="CP048409">
    <property type="protein sequence ID" value="QIA06431.1"/>
    <property type="molecule type" value="Genomic_DNA"/>
</dbReference>
<keyword evidence="2" id="KW-1185">Reference proteome</keyword>
<name>A0A6C0RB84_9BACT</name>
<dbReference type="AlphaFoldDB" id="A0A6C0RB84"/>
<evidence type="ECO:0000313" key="2">
    <source>
        <dbReference type="Proteomes" id="UP000474630"/>
    </source>
</evidence>
<dbReference type="RefSeq" id="WP_163344364.1">
    <property type="nucleotide sequence ID" value="NZ_CP048409.1"/>
</dbReference>
<gene>
    <name evidence="1" type="ORF">G0Q07_01215</name>
</gene>
<evidence type="ECO:0000313" key="1">
    <source>
        <dbReference type="EMBL" id="QIA06431.1"/>
    </source>
</evidence>
<organism evidence="1 2">
    <name type="scientific">Draconibacterium halophilum</name>
    <dbReference type="NCBI Taxonomy" id="2706887"/>
    <lineage>
        <taxon>Bacteria</taxon>
        <taxon>Pseudomonadati</taxon>
        <taxon>Bacteroidota</taxon>
        <taxon>Bacteroidia</taxon>
        <taxon>Marinilabiliales</taxon>
        <taxon>Prolixibacteraceae</taxon>
        <taxon>Draconibacterium</taxon>
    </lineage>
</organism>
<reference evidence="1 2" key="1">
    <citation type="submission" date="2020-02" db="EMBL/GenBank/DDBJ databases">
        <title>Genome sequencing for Draconibacterium sp. strain M1.</title>
        <authorList>
            <person name="Park S.-J."/>
        </authorList>
    </citation>
    <scope>NUCLEOTIDE SEQUENCE [LARGE SCALE GENOMIC DNA]</scope>
    <source>
        <strain evidence="1 2">M1</strain>
    </source>
</reference>